<reference evidence="8" key="1">
    <citation type="submission" date="2019-02" db="EMBL/GenBank/DDBJ databases">
        <authorList>
            <person name="Gruber-Vodicka R. H."/>
            <person name="Seah K. B. B."/>
        </authorList>
    </citation>
    <scope>NUCLEOTIDE SEQUENCE</scope>
    <source>
        <strain evidence="8">BECK_M7</strain>
    </source>
</reference>
<keyword evidence="7" id="KW-0346">Stress response</keyword>
<evidence type="ECO:0000256" key="7">
    <source>
        <dbReference type="ARBA" id="ARBA00023016"/>
    </source>
</evidence>
<protein>
    <submittedName>
        <fullName evidence="8">HicA toxin of toxin-antitoxin</fullName>
    </submittedName>
</protein>
<evidence type="ECO:0000256" key="6">
    <source>
        <dbReference type="ARBA" id="ARBA00022884"/>
    </source>
</evidence>
<evidence type="ECO:0000256" key="5">
    <source>
        <dbReference type="ARBA" id="ARBA00022801"/>
    </source>
</evidence>
<dbReference type="AlphaFoldDB" id="A0A450UKW7"/>
<evidence type="ECO:0000256" key="4">
    <source>
        <dbReference type="ARBA" id="ARBA00022759"/>
    </source>
</evidence>
<keyword evidence="4" id="KW-0255">Endonuclease</keyword>
<dbReference type="Gene3D" id="3.30.920.30">
    <property type="entry name" value="Hypothetical protein"/>
    <property type="match status" value="1"/>
</dbReference>
<keyword evidence="6" id="KW-0694">RNA-binding</keyword>
<dbReference type="GO" id="GO:0004519">
    <property type="term" value="F:endonuclease activity"/>
    <property type="evidence" value="ECO:0007669"/>
    <property type="project" value="UniProtKB-KW"/>
</dbReference>
<comment type="similarity">
    <text evidence="1">Belongs to the HicA mRNA interferase family.</text>
</comment>
<dbReference type="InterPro" id="IPR012933">
    <property type="entry name" value="HicA_mRNA_interferase"/>
</dbReference>
<evidence type="ECO:0000256" key="2">
    <source>
        <dbReference type="ARBA" id="ARBA00022649"/>
    </source>
</evidence>
<keyword evidence="2" id="KW-1277">Toxin-antitoxin system</keyword>
<accession>A0A450UKW7</accession>
<dbReference type="GO" id="GO:0003729">
    <property type="term" value="F:mRNA binding"/>
    <property type="evidence" value="ECO:0007669"/>
    <property type="project" value="InterPro"/>
</dbReference>
<evidence type="ECO:0000256" key="1">
    <source>
        <dbReference type="ARBA" id="ARBA00006620"/>
    </source>
</evidence>
<keyword evidence="5" id="KW-0378">Hydrolase</keyword>
<dbReference type="InterPro" id="IPR038570">
    <property type="entry name" value="HicA_sf"/>
</dbReference>
<dbReference type="Pfam" id="PF07927">
    <property type="entry name" value="HicA_toxin"/>
    <property type="match status" value="1"/>
</dbReference>
<evidence type="ECO:0000313" key="8">
    <source>
        <dbReference type="EMBL" id="VFJ93196.1"/>
    </source>
</evidence>
<dbReference type="EMBL" id="CAADFF010000042">
    <property type="protein sequence ID" value="VFJ93196.1"/>
    <property type="molecule type" value="Genomic_DNA"/>
</dbReference>
<gene>
    <name evidence="8" type="ORF">BECKLFY1418B_GA0070995_104231</name>
</gene>
<evidence type="ECO:0000256" key="3">
    <source>
        <dbReference type="ARBA" id="ARBA00022722"/>
    </source>
</evidence>
<dbReference type="SUPFAM" id="SSF54786">
    <property type="entry name" value="YcfA/nrd intein domain"/>
    <property type="match status" value="1"/>
</dbReference>
<sequence length="58" mass="6724">MKRGELIKYLESRGCYLLRHGSRHDIYRNPSNGAKQPVPRHSEVDEGLARHIKKRLGV</sequence>
<name>A0A450UKW7_9GAMM</name>
<dbReference type="GO" id="GO:0016787">
    <property type="term" value="F:hydrolase activity"/>
    <property type="evidence" value="ECO:0007669"/>
    <property type="project" value="UniProtKB-KW"/>
</dbReference>
<proteinExistence type="inferred from homology"/>
<keyword evidence="3" id="KW-0540">Nuclease</keyword>
<organism evidence="8">
    <name type="scientific">Candidatus Kentrum sp. LFY</name>
    <dbReference type="NCBI Taxonomy" id="2126342"/>
    <lineage>
        <taxon>Bacteria</taxon>
        <taxon>Pseudomonadati</taxon>
        <taxon>Pseudomonadota</taxon>
        <taxon>Gammaproteobacteria</taxon>
        <taxon>Candidatus Kentrum</taxon>
    </lineage>
</organism>